<dbReference type="Gene3D" id="3.40.50.300">
    <property type="entry name" value="P-loop containing nucleotide triphosphate hydrolases"/>
    <property type="match status" value="3"/>
</dbReference>
<keyword evidence="5" id="KW-0472">Membrane</keyword>
<feature type="transmembrane region" description="Helical" evidence="5">
    <location>
        <begin position="271"/>
        <end position="291"/>
    </location>
</feature>
<dbReference type="Gene3D" id="2.60.200.20">
    <property type="match status" value="1"/>
</dbReference>
<evidence type="ECO:0000313" key="9">
    <source>
        <dbReference type="Proteomes" id="UP000466864"/>
    </source>
</evidence>
<dbReference type="SUPFAM" id="SSF52540">
    <property type="entry name" value="P-loop containing nucleoside triphosphate hydrolases"/>
    <property type="match status" value="3"/>
</dbReference>
<dbReference type="CDD" id="cd01127">
    <property type="entry name" value="TrwB_TraG_TraD_VirD4"/>
    <property type="match status" value="1"/>
</dbReference>
<dbReference type="PANTHER" id="PTHR22683:SF1">
    <property type="entry name" value="TYPE VII SECRETION SYSTEM PROTEIN ESSC"/>
    <property type="match status" value="1"/>
</dbReference>
<gene>
    <name evidence="8" type="primary">essC</name>
    <name evidence="8" type="ORF">FYJ60_10235</name>
</gene>
<evidence type="ECO:0000259" key="7">
    <source>
        <dbReference type="PROSITE" id="PS50901"/>
    </source>
</evidence>
<comment type="caution">
    <text evidence="8">The sequence shown here is derived from an EMBL/GenBank/DDBJ whole genome shotgun (WGS) entry which is preliminary data.</text>
</comment>
<dbReference type="SMART" id="SM00382">
    <property type="entry name" value="AAA"/>
    <property type="match status" value="2"/>
</dbReference>
<feature type="domain" description="FtsK" evidence="7">
    <location>
        <begin position="698"/>
        <end position="892"/>
    </location>
</feature>
<dbReference type="GO" id="GO:0005524">
    <property type="term" value="F:ATP binding"/>
    <property type="evidence" value="ECO:0007669"/>
    <property type="project" value="UniProtKB-UniRule"/>
</dbReference>
<dbReference type="RefSeq" id="WP_154458612.1">
    <property type="nucleotide sequence ID" value="NZ_VUMV01000008.1"/>
</dbReference>
<keyword evidence="2 4" id="KW-0547">Nucleotide-binding</keyword>
<feature type="domain" description="FHA" evidence="6">
    <location>
        <begin position="115"/>
        <end position="164"/>
    </location>
</feature>
<organism evidence="8 9">
    <name type="scientific">Bilifractor porci</name>
    <dbReference type="NCBI Taxonomy" id="2606636"/>
    <lineage>
        <taxon>Bacteria</taxon>
        <taxon>Bacillati</taxon>
        <taxon>Bacillota</taxon>
        <taxon>Clostridia</taxon>
        <taxon>Lachnospirales</taxon>
        <taxon>Lachnospiraceae</taxon>
        <taxon>Bilifractor</taxon>
    </lineage>
</organism>
<keyword evidence="5" id="KW-0812">Transmembrane</keyword>
<dbReference type="InterPro" id="IPR023839">
    <property type="entry name" value="Firmicutes_EssC_C"/>
</dbReference>
<evidence type="ECO:0000256" key="3">
    <source>
        <dbReference type="ARBA" id="ARBA00022840"/>
    </source>
</evidence>
<dbReference type="EMBL" id="VUMV01000008">
    <property type="protein sequence ID" value="MST82695.1"/>
    <property type="molecule type" value="Genomic_DNA"/>
</dbReference>
<dbReference type="InterPro" id="IPR027417">
    <property type="entry name" value="P-loop_NTPase"/>
</dbReference>
<evidence type="ECO:0000256" key="1">
    <source>
        <dbReference type="ARBA" id="ARBA00022737"/>
    </source>
</evidence>
<feature type="domain" description="FtsK" evidence="7">
    <location>
        <begin position="1144"/>
        <end position="1329"/>
    </location>
</feature>
<name>A0A7X2P9H8_9FIRM</name>
<keyword evidence="5" id="KW-1133">Transmembrane helix</keyword>
<evidence type="ECO:0000256" key="2">
    <source>
        <dbReference type="ARBA" id="ARBA00022741"/>
    </source>
</evidence>
<dbReference type="SMART" id="SM00240">
    <property type="entry name" value="FHA"/>
    <property type="match status" value="1"/>
</dbReference>
<dbReference type="PANTHER" id="PTHR22683">
    <property type="entry name" value="SPORULATION PROTEIN RELATED"/>
    <property type="match status" value="1"/>
</dbReference>
<protein>
    <submittedName>
        <fullName evidence="8">Type VII secretion protein EssC</fullName>
    </submittedName>
</protein>
<evidence type="ECO:0000259" key="6">
    <source>
        <dbReference type="PROSITE" id="PS50006"/>
    </source>
</evidence>
<evidence type="ECO:0000256" key="4">
    <source>
        <dbReference type="PROSITE-ProRule" id="PRU00289"/>
    </source>
</evidence>
<feature type="transmembrane region" description="Helical" evidence="5">
    <location>
        <begin position="297"/>
        <end position="319"/>
    </location>
</feature>
<dbReference type="InterPro" id="IPR050206">
    <property type="entry name" value="FtsK/SpoIIIE/SftA"/>
</dbReference>
<dbReference type="PROSITE" id="PS50901">
    <property type="entry name" value="FTSK"/>
    <property type="match status" value="2"/>
</dbReference>
<accession>A0A7X2P9H8</accession>
<evidence type="ECO:0000256" key="5">
    <source>
        <dbReference type="SAM" id="Phobius"/>
    </source>
</evidence>
<keyword evidence="1" id="KW-0677">Repeat</keyword>
<dbReference type="PROSITE" id="PS50006">
    <property type="entry name" value="FHA_DOMAIN"/>
    <property type="match status" value="1"/>
</dbReference>
<evidence type="ECO:0000313" key="8">
    <source>
        <dbReference type="EMBL" id="MST82695.1"/>
    </source>
</evidence>
<dbReference type="Pfam" id="PF01580">
    <property type="entry name" value="FtsK_SpoIIIE"/>
    <property type="match status" value="2"/>
</dbReference>
<dbReference type="CDD" id="cd00060">
    <property type="entry name" value="FHA"/>
    <property type="match status" value="1"/>
</dbReference>
<keyword evidence="3 4" id="KW-0067">ATP-binding</keyword>
<reference evidence="8 9" key="1">
    <citation type="submission" date="2019-08" db="EMBL/GenBank/DDBJ databases">
        <title>In-depth cultivation of the pig gut microbiome towards novel bacterial diversity and tailored functional studies.</title>
        <authorList>
            <person name="Wylensek D."/>
            <person name="Hitch T.C.A."/>
            <person name="Clavel T."/>
        </authorList>
    </citation>
    <scope>NUCLEOTIDE SEQUENCE [LARGE SCALE GENOMIC DNA]</scope>
    <source>
        <strain evidence="8 9">Oil+RF-744-WCA-WT-13</strain>
    </source>
</reference>
<dbReference type="Proteomes" id="UP000466864">
    <property type="component" value="Unassembled WGS sequence"/>
</dbReference>
<dbReference type="Pfam" id="PF00498">
    <property type="entry name" value="FHA"/>
    <property type="match status" value="1"/>
</dbReference>
<feature type="binding site" evidence="4">
    <location>
        <begin position="718"/>
        <end position="725"/>
    </location>
    <ligand>
        <name>ATP</name>
        <dbReference type="ChEBI" id="CHEBI:30616"/>
    </ligand>
</feature>
<dbReference type="InterPro" id="IPR002543">
    <property type="entry name" value="FtsK_dom"/>
</dbReference>
<dbReference type="InterPro" id="IPR008984">
    <property type="entry name" value="SMAD_FHA_dom_sf"/>
</dbReference>
<dbReference type="InterPro" id="IPR003593">
    <property type="entry name" value="AAA+_ATPase"/>
</dbReference>
<sequence length="1665" mass="187235">MSILLSAYSGKAYLDSILSAADHTEASINFYRDIFGLREDVSVKLESHGGVWQFLPDPGYRILCGQQDWTGRDIHFNDILDLQVDGTIVATIVIRQILHPFVPYTKIDLRGIRSLTIGKSEKCDIAVDVMRLISREHLTLEFSAGGCVLRDTSRNGIYVNSIRSEKVQKLHFGDVINLFGMKIIWLGTMLALDMSYGAKINGQRLHVMGADEFFAHMAEAGYPAYYRPGTREFRRAPRNIIRIGTDPIAIEAAPARAQEEKRTILETVGPSLTMAIPMIIGSGMAILGSASAEQNSIFMYTGLVTAVSAAMIGSIWAFVNLKNGRKHAAQEEANRKGAYSAYLEAKDKDIQQKYDYNRQALRDMYPSAAACSRYADVRDSLKLWGRNVTQADFLYERLGNGTIPFQSEIRIPQRHFEVYRDPLEDGPGQIRKKYEMLTEVPVGVDLLEHQLIGVLGGTDKQNAYQIARLLITQIAANNSYLDVKIGLVYNQEKQIEKQTLDGVKWLPHVWSEDRKTRFVADNRTDAADVFYELAQVIRQRIEEKETKAVQRPYYVLFVTDLSLLAGELISRYILNPEPRYGMTTVLLASGYDELPNTCDFIIENDANYSGFYTVGTSALDYQHIDFDRIGNEEFEKFVKKLANIRVTETERSGDLPASLTFLDMYHVRRLSELNVENRWVKNRSYESMKALIGETGGGAPCYLDAHEKYHGPHGLIAGTTGSGKSETLQTYILSLAVNFSPDDVGFFIIDYKGGGMANLFTKLPHMMGSISNLSGNQVHRAMISIKSENQRRQKIFNENGVNNINQYTKLYKNKETSVPIPHLFLIIDEFAELKREEPDFMQELISVAQVGRSLGVHLILSTQKPAGTVDDNIWSNAKFRLCLRVQDRQDSQDMLHKPDAAYITQTGRGYLQVGSDELYELFQTGWSGAPYEADEGQKSEIVQMLTMTGKTSMTGNRMKIVRQEEQKKKWIARLLTAIDTAQTAAGVTAEETAHSQEMTEIICEAVFADLERQAVDYPKTEFNLRRLMDLIHLCGDRRVSGGSSAADRADRILRLSVQSGVKLPEQKRMTQLEAVVSYLAETAKKKNYTNNYMLWLPVLPTELYLDQLEGHEAVSYADGAWKPKNRWSLAAQIGLADDPVNQAQFPAEVNLGANGGLAVIGSVASGKSIFAQTLVWSLISRYDPGWLNLYLIDFSSHMLDAFAHAPQVGGIMNEDTPERIVKFFHMVGKIMEERKHLLKGGSYEQFIKKNKQVTLPAIVIVIDQYGSFKEKTDGAYTERLTRISRDGTSYGIYLVITASGFGGDGIERSIADNLRSSICLELPDRFAYTDVLHTMKLDVLPEAGCRGRGLISEGERVLEFQTAVAMEAKDDYDRIVVLDKICRDMAEHCEKPAARRIPEIPEKPVESVFMGLPEVQETMRDPRWFPIGYDKESAEIYSIPMTQTFCYTISGAHRTGKTNLLKLMIRVAAEKKGEIHIFDTTGALSAFAGQYGTKLIQTPQELTETLVEMAGKVRERSVSRKEAWAEGLDQEAVFARQQQFTPIFWFIDNLTDFLNMVLYPAEDQPDLQGYLENITDKGVLHNIYFFSCVDPGENLPAGDLCDFMLRDHHGIHFGGALDRQNLFRFDFVPYLKQGKKEQPGIGYLPSDSYEEEKGTEKVVVPLAGK</sequence>
<dbReference type="NCBIfam" id="TIGR03928">
    <property type="entry name" value="T7_EssCb_Firm"/>
    <property type="match status" value="1"/>
</dbReference>
<keyword evidence="9" id="KW-1185">Reference proteome</keyword>
<dbReference type="SUPFAM" id="SSF49879">
    <property type="entry name" value="SMAD/FHA domain"/>
    <property type="match status" value="1"/>
</dbReference>
<feature type="binding site" evidence="4">
    <location>
        <begin position="1161"/>
        <end position="1168"/>
    </location>
    <ligand>
        <name>ATP</name>
        <dbReference type="ChEBI" id="CHEBI:30616"/>
    </ligand>
</feature>
<dbReference type="InterPro" id="IPR000253">
    <property type="entry name" value="FHA_dom"/>
</dbReference>
<dbReference type="GO" id="GO:0016020">
    <property type="term" value="C:membrane"/>
    <property type="evidence" value="ECO:0007669"/>
    <property type="project" value="UniProtKB-SubCell"/>
</dbReference>
<proteinExistence type="predicted"/>
<dbReference type="GO" id="GO:0003677">
    <property type="term" value="F:DNA binding"/>
    <property type="evidence" value="ECO:0007669"/>
    <property type="project" value="InterPro"/>
</dbReference>